<feature type="transmembrane region" description="Helical" evidence="1">
    <location>
        <begin position="263"/>
        <end position="285"/>
    </location>
</feature>
<sequence>MVPTRPLGGAAVALSLPEAHLLSFPARPEVLGLQCGLAIPPLPADAAAHAPTAPSPPRSGYSSRVDARVVAWCPHWKGFVSVQESGPRVSQEARARGLQSRPGTGCRSLLAARASEPLPGSREATGKLWEKLCQLCFRRGRGCPNGPASGWPRSAGWAPSQAWAPDAARAGLPGGPLAPRLRPCIVPTWPEPLGLQAARVAQRPERPGLGNLALSASEVIFLHLSRIILFHLTRAVSPLPFLCFSLSFCLSHFLYIRFLGHRFLFSFFHSLIGCFLCFPLDHSSVHFSQFCSLPLPLFYVSFFLFLTLTMSLSVALVLSFFPPSLSSLCISFVDFLVCLSGSPLLFLSRICPLPPWICLPGGAPSSSILGDENVVLLDAEARSG</sequence>
<keyword evidence="2" id="KW-1185">Reference proteome</keyword>
<evidence type="ECO:0000313" key="3">
    <source>
        <dbReference type="RefSeq" id="XP_032342220.1"/>
    </source>
</evidence>
<dbReference type="Proteomes" id="UP000694856">
    <property type="component" value="Chromosome 9"/>
</dbReference>
<proteinExistence type="predicted"/>
<reference evidence="3" key="1">
    <citation type="submission" date="2025-08" db="UniProtKB">
        <authorList>
            <consortium name="RefSeq"/>
        </authorList>
    </citation>
    <scope>IDENTIFICATION</scope>
    <source>
        <tissue evidence="3">Ear skin</tissue>
    </source>
</reference>
<dbReference type="AlphaFoldDB" id="A0A8B8TJ70"/>
<name>A0A8B8TJ70_CAMFR</name>
<keyword evidence="1" id="KW-1133">Transmembrane helix</keyword>
<feature type="transmembrane region" description="Helical" evidence="1">
    <location>
        <begin position="328"/>
        <end position="347"/>
    </location>
</feature>
<feature type="transmembrane region" description="Helical" evidence="1">
    <location>
        <begin position="235"/>
        <end position="256"/>
    </location>
</feature>
<feature type="transmembrane region" description="Helical" evidence="1">
    <location>
        <begin position="297"/>
        <end position="321"/>
    </location>
</feature>
<evidence type="ECO:0000313" key="2">
    <source>
        <dbReference type="Proteomes" id="UP000694856"/>
    </source>
</evidence>
<evidence type="ECO:0000256" key="1">
    <source>
        <dbReference type="SAM" id="Phobius"/>
    </source>
</evidence>
<protein>
    <submittedName>
        <fullName evidence="3">Uncharacterized protein LOC116665753 isoform X1</fullName>
    </submittedName>
</protein>
<dbReference type="GeneID" id="116665753"/>
<keyword evidence="1" id="KW-0472">Membrane</keyword>
<keyword evidence="1" id="KW-0812">Transmembrane</keyword>
<gene>
    <name evidence="3" type="primary">LOC116665753</name>
</gene>
<dbReference type="RefSeq" id="XP_032342220.1">
    <property type="nucleotide sequence ID" value="XM_032486329.1"/>
</dbReference>
<organism evidence="2 3">
    <name type="scientific">Camelus ferus</name>
    <name type="common">Wild bactrian camel</name>
    <name type="synonym">Camelus bactrianus ferus</name>
    <dbReference type="NCBI Taxonomy" id="419612"/>
    <lineage>
        <taxon>Eukaryota</taxon>
        <taxon>Metazoa</taxon>
        <taxon>Chordata</taxon>
        <taxon>Craniata</taxon>
        <taxon>Vertebrata</taxon>
        <taxon>Euteleostomi</taxon>
        <taxon>Mammalia</taxon>
        <taxon>Eutheria</taxon>
        <taxon>Laurasiatheria</taxon>
        <taxon>Artiodactyla</taxon>
        <taxon>Tylopoda</taxon>
        <taxon>Camelidae</taxon>
        <taxon>Camelus</taxon>
    </lineage>
</organism>
<accession>A0A8B8TJ70</accession>
<dbReference type="KEGG" id="cfr:116665753"/>